<dbReference type="Pfam" id="PF07477">
    <property type="entry name" value="Glyco_hydro_67C"/>
    <property type="match status" value="1"/>
</dbReference>
<dbReference type="GO" id="GO:0005576">
    <property type="term" value="C:extracellular region"/>
    <property type="evidence" value="ECO:0007669"/>
    <property type="project" value="InterPro"/>
</dbReference>
<organism evidence="5 6">
    <name type="scientific">Acetatifactor muris</name>
    <dbReference type="NCBI Taxonomy" id="879566"/>
    <lineage>
        <taxon>Bacteria</taxon>
        <taxon>Bacillati</taxon>
        <taxon>Bacillota</taxon>
        <taxon>Clostridia</taxon>
        <taxon>Lachnospirales</taxon>
        <taxon>Lachnospiraceae</taxon>
        <taxon>Acetatifactor</taxon>
    </lineage>
</organism>
<evidence type="ECO:0000256" key="1">
    <source>
        <dbReference type="ARBA" id="ARBA00022801"/>
    </source>
</evidence>
<feature type="domain" description="Glycosyl hydrolase family 67 C-terminal" evidence="3">
    <location>
        <begin position="439"/>
        <end position="660"/>
    </location>
</feature>
<keyword evidence="1 5" id="KW-0378">Hydrolase</keyword>
<dbReference type="EMBL" id="OFSM01000002">
    <property type="protein sequence ID" value="SOY27725.1"/>
    <property type="molecule type" value="Genomic_DNA"/>
</dbReference>
<dbReference type="GO" id="GO:0046559">
    <property type="term" value="F:alpha-glucuronidase activity"/>
    <property type="evidence" value="ECO:0007669"/>
    <property type="project" value="InterPro"/>
</dbReference>
<dbReference type="AlphaFoldDB" id="A0A2K4ZB81"/>
<dbReference type="Gene3D" id="3.30.379.10">
    <property type="entry name" value="Chitobiase/beta-hexosaminidase domain 2-like"/>
    <property type="match status" value="1"/>
</dbReference>
<dbReference type="InterPro" id="IPR011099">
    <property type="entry name" value="Glyco_hydro_67_C"/>
</dbReference>
<feature type="domain" description="Glycosyl hydrolase family 67 catalytic" evidence="4">
    <location>
        <begin position="112"/>
        <end position="438"/>
    </location>
</feature>
<gene>
    <name evidence="5" type="primary">aguA_1</name>
    <name evidence="5" type="ORF">AMURIS_00429</name>
</gene>
<dbReference type="InterPro" id="IPR011100">
    <property type="entry name" value="Glyco_hydro_67_cat"/>
</dbReference>
<dbReference type="RefSeq" id="WP_103237843.1">
    <property type="nucleotide sequence ID" value="NZ_JANJZD010000002.1"/>
</dbReference>
<proteinExistence type="predicted"/>
<accession>A0A2K4ZB81</accession>
<dbReference type="Gene3D" id="3.20.20.80">
    <property type="entry name" value="Glycosidases"/>
    <property type="match status" value="1"/>
</dbReference>
<dbReference type="PANTHER" id="PTHR39207">
    <property type="entry name" value="ALPHA-GLUCURONIDASE A"/>
    <property type="match status" value="1"/>
</dbReference>
<dbReference type="PANTHER" id="PTHR39207:SF1">
    <property type="entry name" value="ALPHA-GLUCURONIDASE A"/>
    <property type="match status" value="1"/>
</dbReference>
<dbReference type="SUPFAM" id="SSF55545">
    <property type="entry name" value="beta-N-acetylhexosaminidase-like domain"/>
    <property type="match status" value="1"/>
</dbReference>
<dbReference type="InterPro" id="IPR037054">
    <property type="entry name" value="A-glucoronidase_C_sf"/>
</dbReference>
<feature type="active site" description="Proton donor" evidence="2">
    <location>
        <position position="271"/>
    </location>
</feature>
<evidence type="ECO:0000259" key="3">
    <source>
        <dbReference type="Pfam" id="PF07477"/>
    </source>
</evidence>
<dbReference type="GO" id="GO:0033939">
    <property type="term" value="F:xylan alpha-1,2-glucuronosidase activity"/>
    <property type="evidence" value="ECO:0007669"/>
    <property type="project" value="UniProtKB-EC"/>
</dbReference>
<sequence length="663" mass="75866">MDFEQAWLSYRKRTDDTNRQYFAAVYGEFEEPVMNTAFLEIERAAAEILDVKTERKRGMPEPGATGIWLKTDPEEALSEEGYHISERDGLVVIAAGGVRGILYGSFACIRYLQTGRTLRGAELRENPSNPLRILNHWDNMDGSIERGYSGKSFFFRDQEVLINERTVAYARLAASVGINGVVINNVNVRGNATRLIEEPYASKVAEMAKIFADYGIRLFLSLNFAAPMELGDFDTADPLDEEVREWWKEKMGEVFTRIPNLGGFLVKADSEGRPGPFTYGRDHADGANMLAEAVKPYGGIIIWRCFVYNCQQDWRDYKTDRARSGYDNFASLDGRFLDNVILQVKNGPMDFQVREPVHPLFGGMKETNQILEVQIAQEYTGQQRHVCYLIPMFREILAFRTYCSETEDTVADIVSGRTWGNKLCGMAAVANTGDDVNWTGHDMAAANLYGFGRLSFQTDLTAEEIAEEWIVCTFGDDSEVREKILKILMMSWPAYEKYNAPLGIGWMVNPNFHYGPSVDGYEYSRWGTYHRADHEGLGVDRSDRGTGYAMQYNEPNASLYNDLDSCPDELKLFFHHVPYTYRLRSGKTVLQHIYDTHFEGVADAEKMKELWQSLEGKVPERIYRRALERLEHQVWHAAEWRDQINSYFFRKTGIGDEQGREIY</sequence>
<dbReference type="Pfam" id="PF07488">
    <property type="entry name" value="Glyco_hydro_67M"/>
    <property type="match status" value="1"/>
</dbReference>
<name>A0A2K4ZB81_9FIRM</name>
<dbReference type="Proteomes" id="UP000236311">
    <property type="component" value="Unassembled WGS sequence"/>
</dbReference>
<evidence type="ECO:0000313" key="6">
    <source>
        <dbReference type="Proteomes" id="UP000236311"/>
    </source>
</evidence>
<dbReference type="PIRSF" id="PIRSF029900">
    <property type="entry name" value="Alpha-glucuronds"/>
    <property type="match status" value="1"/>
</dbReference>
<dbReference type="Gene3D" id="3.90.1330.10">
    <property type="entry name" value="Alpha-glucuronidase, C-terminal domain"/>
    <property type="match status" value="1"/>
</dbReference>
<reference evidence="5 6" key="1">
    <citation type="submission" date="2018-01" db="EMBL/GenBank/DDBJ databases">
        <authorList>
            <person name="Gaut B.S."/>
            <person name="Morton B.R."/>
            <person name="Clegg M.T."/>
            <person name="Duvall M.R."/>
        </authorList>
    </citation>
    <scope>NUCLEOTIDE SEQUENCE [LARGE SCALE GENOMIC DNA]</scope>
    <source>
        <strain evidence="5">GP69</strain>
    </source>
</reference>
<keyword evidence="6" id="KW-1185">Reference proteome</keyword>
<protein>
    <submittedName>
        <fullName evidence="5">Xylan alpha-(1-&gt;2)-glucuronosidase</fullName>
        <ecNumber evidence="5">3.2.1.131</ecNumber>
    </submittedName>
</protein>
<feature type="active site" description="Proton acceptor" evidence="2">
    <location>
        <position position="350"/>
    </location>
</feature>
<evidence type="ECO:0000313" key="5">
    <source>
        <dbReference type="EMBL" id="SOY27725.1"/>
    </source>
</evidence>
<keyword evidence="5" id="KW-0326">Glycosidase</keyword>
<dbReference type="InterPro" id="IPR029018">
    <property type="entry name" value="Hex-like_dom2"/>
</dbReference>
<dbReference type="InterPro" id="IPR011395">
    <property type="entry name" value="Glyco_hydro_67_aGlcAse"/>
</dbReference>
<dbReference type="GO" id="GO:0045493">
    <property type="term" value="P:xylan catabolic process"/>
    <property type="evidence" value="ECO:0007669"/>
    <property type="project" value="InterPro"/>
</dbReference>
<evidence type="ECO:0000259" key="4">
    <source>
        <dbReference type="Pfam" id="PF07488"/>
    </source>
</evidence>
<feature type="active site" description="Proton acceptor" evidence="2">
    <location>
        <position position="378"/>
    </location>
</feature>
<dbReference type="EC" id="3.2.1.131" evidence="5"/>
<dbReference type="InterPro" id="IPR017853">
    <property type="entry name" value="GH"/>
</dbReference>
<evidence type="ECO:0000256" key="2">
    <source>
        <dbReference type="PIRSR" id="PIRSR029900-1"/>
    </source>
</evidence>
<dbReference type="SUPFAM" id="SSF51445">
    <property type="entry name" value="(Trans)glycosidases"/>
    <property type="match status" value="1"/>
</dbReference>
<dbReference type="OrthoDB" id="339499at2"/>